<dbReference type="PROSITE" id="PS51857">
    <property type="entry name" value="CSD_2"/>
    <property type="match status" value="1"/>
</dbReference>
<evidence type="ECO:0000259" key="2">
    <source>
        <dbReference type="PROSITE" id="PS51857"/>
    </source>
</evidence>
<dbReference type="InterPro" id="IPR002059">
    <property type="entry name" value="CSP_DNA-bd"/>
</dbReference>
<protein>
    <recommendedName>
        <fullName evidence="2">CSD domain-containing protein</fullName>
    </recommendedName>
</protein>
<name>A0A7S1FWP2_9STRA</name>
<dbReference type="PANTHER" id="PTHR46565:SF20">
    <property type="entry name" value="COLD SHOCK DOMAIN-CONTAINING PROTEIN 4"/>
    <property type="match status" value="1"/>
</dbReference>
<evidence type="ECO:0000256" key="1">
    <source>
        <dbReference type="SAM" id="MobiDB-lite"/>
    </source>
</evidence>
<dbReference type="InterPro" id="IPR012340">
    <property type="entry name" value="NA-bd_OB-fold"/>
</dbReference>
<dbReference type="PRINTS" id="PR00050">
    <property type="entry name" value="COLDSHOCK"/>
</dbReference>
<feature type="domain" description="CSD" evidence="2">
    <location>
        <begin position="5"/>
        <end position="73"/>
    </location>
</feature>
<evidence type="ECO:0000313" key="3">
    <source>
        <dbReference type="EMBL" id="CAD8893093.1"/>
    </source>
</evidence>
<dbReference type="PANTHER" id="PTHR46565">
    <property type="entry name" value="COLD SHOCK DOMAIN PROTEIN 2"/>
    <property type="match status" value="1"/>
</dbReference>
<dbReference type="AlphaFoldDB" id="A0A7S1FWP2"/>
<dbReference type="EMBL" id="HBFR01028025">
    <property type="protein sequence ID" value="CAD8893093.1"/>
    <property type="molecule type" value="Transcribed_RNA"/>
</dbReference>
<dbReference type="InterPro" id="IPR011129">
    <property type="entry name" value="CSD"/>
</dbReference>
<dbReference type="Pfam" id="PF00313">
    <property type="entry name" value="CSD"/>
    <property type="match status" value="1"/>
</dbReference>
<accession>A0A7S1FWP2</accession>
<feature type="region of interest" description="Disordered" evidence="1">
    <location>
        <begin position="67"/>
        <end position="175"/>
    </location>
</feature>
<dbReference type="Gene3D" id="2.40.50.140">
    <property type="entry name" value="Nucleic acid-binding proteins"/>
    <property type="match status" value="1"/>
</dbReference>
<dbReference type="CDD" id="cd04458">
    <property type="entry name" value="CSP_CDS"/>
    <property type="match status" value="1"/>
</dbReference>
<dbReference type="GO" id="GO:0003676">
    <property type="term" value="F:nucleic acid binding"/>
    <property type="evidence" value="ECO:0007669"/>
    <property type="project" value="InterPro"/>
</dbReference>
<dbReference type="SMART" id="SM00357">
    <property type="entry name" value="CSP"/>
    <property type="match status" value="1"/>
</dbReference>
<gene>
    <name evidence="3" type="ORF">CHYS00102_LOCUS20302</name>
</gene>
<reference evidence="3" key="1">
    <citation type="submission" date="2021-01" db="EMBL/GenBank/DDBJ databases">
        <authorList>
            <person name="Corre E."/>
            <person name="Pelletier E."/>
            <person name="Niang G."/>
            <person name="Scheremetjew M."/>
            <person name="Finn R."/>
            <person name="Kale V."/>
            <person name="Holt S."/>
            <person name="Cochrane G."/>
            <person name="Meng A."/>
            <person name="Brown T."/>
            <person name="Cohen L."/>
        </authorList>
    </citation>
    <scope>NUCLEOTIDE SEQUENCE</scope>
    <source>
        <strain evidence="3">308</strain>
    </source>
</reference>
<proteinExistence type="predicted"/>
<feature type="compositionally biased region" description="Basic residues" evidence="1">
    <location>
        <begin position="147"/>
        <end position="159"/>
    </location>
</feature>
<organism evidence="3">
    <name type="scientific">Corethron hystrix</name>
    <dbReference type="NCBI Taxonomy" id="216773"/>
    <lineage>
        <taxon>Eukaryota</taxon>
        <taxon>Sar</taxon>
        <taxon>Stramenopiles</taxon>
        <taxon>Ochrophyta</taxon>
        <taxon>Bacillariophyta</taxon>
        <taxon>Coscinodiscophyceae</taxon>
        <taxon>Corethrophycidae</taxon>
        <taxon>Corethrales</taxon>
        <taxon>Corethraceae</taxon>
        <taxon>Corethron</taxon>
    </lineage>
</organism>
<sequence length="333" mass="35240">MVGDRVIGTVKWFSNRKGFGFLTPESGSTMEDVFVHQSNIMSEGYRTLDEGWQVEFIVGLDEKGRPKAETVTAVGGGSCSGPTSPRRNRRRSRKEAVDKNVGGNDATKVKTADVVNAQADDAMEKTTTVDAPGTAAATTPMDGGGGTRRRGRQRGRRTKARGDEAGAADNTRPVRPQEPFWHASLEPSVAECLSVGNSIRMTTGTVDLLVHNSAGGTACVKLGTGGYASTATSSACVAEGTFASSPDGIVTLTWDKIIRFEQIGVWAPVAPQGGGIDVPVTLNLTAENIGAVPQGHDRVALMGDGPTDPRGDLESNGFKMRRIVLTPRVRRSQ</sequence>
<dbReference type="SUPFAM" id="SSF50249">
    <property type="entry name" value="Nucleic acid-binding proteins"/>
    <property type="match status" value="1"/>
</dbReference>